<dbReference type="PANTHER" id="PTHR15462">
    <property type="entry name" value="SERINE PROTEASE"/>
    <property type="match status" value="1"/>
</dbReference>
<keyword evidence="11" id="KW-1185">Reference proteome</keyword>
<dbReference type="InterPro" id="IPR050966">
    <property type="entry name" value="Glutamyl_endopeptidase"/>
</dbReference>
<evidence type="ECO:0000313" key="11">
    <source>
        <dbReference type="Proteomes" id="UP000799764"/>
    </source>
</evidence>
<sequence length="762" mass="80719">MDPPTEPLGPAINDPEPVITPIADPGTGEATTTTVSTTEEPTATEAPATEDTSTTTVSATGETATTDVPATGGTAITAVSSAEDPVTTIQGSHQVVQEAMGKTSLSVIDFANQATDTLVIHWNLRSKASMPVKESAILKKIIKKNESKESVIGAFDNVKRRPVNDVDIQDVNGKYRAIVKLFLRYQNSRADEWSIGTGWLISDDRVVTAGHCVFNSELNGGPLAEAKVYIGYRGRKALTAFGVEMRTVTSVVTTSDFVGGSSRQRDMAIMTLNQPFNNVIPMSWKSTPASGEAKLGVVGFPGDISGDDNEPGGRMHEMFLETPWNLGTAGHNMLEYQIDTFGGNSGSPVLMPTKDGKFAAIGIHTYGGMPNSATVLGYYGVPISPYLLAFENKTAEFIESSAYPNGEYRIVTIPSDLPSGPTAKVGATVQTSVGSTTTTAGKESFPAGSTTSPEFINVGDIFKTVKGVVGKIAPKILSTAMTSLPSLGGPVGSVMGAVTNMAISAIADGLTERKESWNPSETLAGTPERAIMEQAALDALIRISEQEGQEALVDEILKAMEPIVQQSQQQFESLASIASPLLQEYTIRVALDALGRKSSPKDFPTTVTVDPVPHSTKESLTEAMSLSNAIIHSTSLSSEAAQEGLNLVNIIKRAGHFAKGAIYSGALSASATAVVQHANKKRQLAGLSAFKIGDDLTSAYAKQAMLGYAAYQAIMAMDQTKLAEAQFYELMVLLAKRTAVQVITAYPGIQKNRPKLNKHLCL</sequence>
<proteinExistence type="inferred from homology"/>
<feature type="region of interest" description="Disordered" evidence="8">
    <location>
        <begin position="1"/>
        <end position="72"/>
    </location>
</feature>
<dbReference type="InterPro" id="IPR043504">
    <property type="entry name" value="Peptidase_S1_PA_chymotrypsin"/>
</dbReference>
<dbReference type="Proteomes" id="UP000799764">
    <property type="component" value="Unassembled WGS sequence"/>
</dbReference>
<name>A0A9P4UGW1_9PLEO</name>
<dbReference type="OrthoDB" id="3693942at2759"/>
<dbReference type="PRINTS" id="PR00839">
    <property type="entry name" value="V8PROTEASE"/>
</dbReference>
<comment type="caution">
    <text evidence="10">The sequence shown here is derived from an EMBL/GenBank/DDBJ whole genome shotgun (WGS) entry which is preliminary data.</text>
</comment>
<organism evidence="10 11">
    <name type="scientific">Karstenula rhodostoma CBS 690.94</name>
    <dbReference type="NCBI Taxonomy" id="1392251"/>
    <lineage>
        <taxon>Eukaryota</taxon>
        <taxon>Fungi</taxon>
        <taxon>Dikarya</taxon>
        <taxon>Ascomycota</taxon>
        <taxon>Pezizomycotina</taxon>
        <taxon>Dothideomycetes</taxon>
        <taxon>Pleosporomycetidae</taxon>
        <taxon>Pleosporales</taxon>
        <taxon>Massarineae</taxon>
        <taxon>Didymosphaeriaceae</taxon>
        <taxon>Karstenula</taxon>
    </lineage>
</organism>
<evidence type="ECO:0000256" key="1">
    <source>
        <dbReference type="ARBA" id="ARBA00007664"/>
    </source>
</evidence>
<evidence type="ECO:0000256" key="3">
    <source>
        <dbReference type="ARBA" id="ARBA00022670"/>
    </source>
</evidence>
<evidence type="ECO:0000256" key="7">
    <source>
        <dbReference type="RuleBase" id="RU004296"/>
    </source>
</evidence>
<comment type="similarity">
    <text evidence="2 7">Belongs to the peptidase S1B family.</text>
</comment>
<evidence type="ECO:0000256" key="8">
    <source>
        <dbReference type="SAM" id="MobiDB-lite"/>
    </source>
</evidence>
<dbReference type="PANTHER" id="PTHR15462:SF8">
    <property type="entry name" value="SERINE PROTEASE"/>
    <property type="match status" value="1"/>
</dbReference>
<dbReference type="EMBL" id="MU001494">
    <property type="protein sequence ID" value="KAF2450006.1"/>
    <property type="molecule type" value="Genomic_DNA"/>
</dbReference>
<evidence type="ECO:0000259" key="9">
    <source>
        <dbReference type="PROSITE" id="PS50240"/>
    </source>
</evidence>
<dbReference type="InterPro" id="IPR008256">
    <property type="entry name" value="Peptidase_S1B"/>
</dbReference>
<evidence type="ECO:0000256" key="6">
    <source>
        <dbReference type="ARBA" id="ARBA00022825"/>
    </source>
</evidence>
<dbReference type="SUPFAM" id="SSF50494">
    <property type="entry name" value="Trypsin-like serine proteases"/>
    <property type="match status" value="1"/>
</dbReference>
<dbReference type="GO" id="GO:0004252">
    <property type="term" value="F:serine-type endopeptidase activity"/>
    <property type="evidence" value="ECO:0007669"/>
    <property type="project" value="InterPro"/>
</dbReference>
<gene>
    <name evidence="10" type="ORF">P171DRAFT_507859</name>
</gene>
<dbReference type="PROSITE" id="PS50240">
    <property type="entry name" value="TRYPSIN_DOM"/>
    <property type="match status" value="1"/>
</dbReference>
<reference evidence="10" key="1">
    <citation type="journal article" date="2020" name="Stud. Mycol.">
        <title>101 Dothideomycetes genomes: a test case for predicting lifestyles and emergence of pathogens.</title>
        <authorList>
            <person name="Haridas S."/>
            <person name="Albert R."/>
            <person name="Binder M."/>
            <person name="Bloem J."/>
            <person name="Labutti K."/>
            <person name="Salamov A."/>
            <person name="Andreopoulos B."/>
            <person name="Baker S."/>
            <person name="Barry K."/>
            <person name="Bills G."/>
            <person name="Bluhm B."/>
            <person name="Cannon C."/>
            <person name="Castanera R."/>
            <person name="Culley D."/>
            <person name="Daum C."/>
            <person name="Ezra D."/>
            <person name="Gonzalez J."/>
            <person name="Henrissat B."/>
            <person name="Kuo A."/>
            <person name="Liang C."/>
            <person name="Lipzen A."/>
            <person name="Lutzoni F."/>
            <person name="Magnuson J."/>
            <person name="Mondo S."/>
            <person name="Nolan M."/>
            <person name="Ohm R."/>
            <person name="Pangilinan J."/>
            <person name="Park H.-J."/>
            <person name="Ramirez L."/>
            <person name="Alfaro M."/>
            <person name="Sun H."/>
            <person name="Tritt A."/>
            <person name="Yoshinaga Y."/>
            <person name="Zwiers L.-H."/>
            <person name="Turgeon B."/>
            <person name="Goodwin S."/>
            <person name="Spatafora J."/>
            <person name="Crous P."/>
            <person name="Grigoriev I."/>
        </authorList>
    </citation>
    <scope>NUCLEOTIDE SEQUENCE</scope>
    <source>
        <strain evidence="10">CBS 690.94</strain>
    </source>
</reference>
<dbReference type="Gene3D" id="2.40.10.10">
    <property type="entry name" value="Trypsin-like serine proteases"/>
    <property type="match status" value="2"/>
</dbReference>
<dbReference type="InterPro" id="IPR018114">
    <property type="entry name" value="TRYPSIN_HIS"/>
</dbReference>
<dbReference type="Pfam" id="PF13365">
    <property type="entry name" value="Trypsin_2"/>
    <property type="match status" value="1"/>
</dbReference>
<evidence type="ECO:0000256" key="5">
    <source>
        <dbReference type="ARBA" id="ARBA00022801"/>
    </source>
</evidence>
<dbReference type="PROSITE" id="PS00134">
    <property type="entry name" value="TRYPSIN_HIS"/>
    <property type="match status" value="1"/>
</dbReference>
<accession>A0A9P4UGW1</accession>
<evidence type="ECO:0000313" key="10">
    <source>
        <dbReference type="EMBL" id="KAF2450006.1"/>
    </source>
</evidence>
<dbReference type="EC" id="3.4.21.-" evidence="7"/>
<evidence type="ECO:0000256" key="2">
    <source>
        <dbReference type="ARBA" id="ARBA00008764"/>
    </source>
</evidence>
<dbReference type="GO" id="GO:0006508">
    <property type="term" value="P:proteolysis"/>
    <property type="evidence" value="ECO:0007669"/>
    <property type="project" value="UniProtKB-KW"/>
</dbReference>
<dbReference type="InterPro" id="IPR009003">
    <property type="entry name" value="Peptidase_S1_PA"/>
</dbReference>
<feature type="domain" description="Peptidase S1" evidence="9">
    <location>
        <begin position="151"/>
        <end position="403"/>
    </location>
</feature>
<keyword evidence="5 7" id="KW-0378">Hydrolase</keyword>
<feature type="compositionally biased region" description="Low complexity" evidence="8">
    <location>
        <begin position="23"/>
        <end position="67"/>
    </location>
</feature>
<keyword evidence="3 7" id="KW-0645">Protease</keyword>
<dbReference type="InterPro" id="IPR001254">
    <property type="entry name" value="Trypsin_dom"/>
</dbReference>
<keyword evidence="4" id="KW-0732">Signal</keyword>
<dbReference type="AlphaFoldDB" id="A0A9P4UGW1"/>
<protein>
    <recommendedName>
        <fullName evidence="7">Serine protease</fullName>
        <ecNumber evidence="7">3.4.21.-</ecNumber>
    </recommendedName>
</protein>
<evidence type="ECO:0000256" key="4">
    <source>
        <dbReference type="ARBA" id="ARBA00022729"/>
    </source>
</evidence>
<comment type="similarity">
    <text evidence="1">Belongs to the peptidase S1 family.</text>
</comment>
<keyword evidence="6 7" id="KW-0720">Serine protease</keyword>